<feature type="chain" id="PRO_5039308287" evidence="2">
    <location>
        <begin position="26"/>
        <end position="1093"/>
    </location>
</feature>
<keyword evidence="2" id="KW-0732">Signal</keyword>
<dbReference type="EMBL" id="CYXO01000003">
    <property type="protein sequence ID" value="CUM81804.1"/>
    <property type="molecule type" value="Genomic_DNA"/>
</dbReference>
<dbReference type="AlphaFoldDB" id="A0A173RUJ4"/>
<sequence>MKKIFRKWCCIFCCVILCLSNTAIAFAENDESINQTDSISNAANENETSVNDENQVNKEEGENEKEENEEEKTSNLGEKDVTDSAGSEVETPEKQVETNVRNVSVKYTSHMQSVGWKNEVQNGATSGLPGEGKRMEALKVNLGGEEDSLSVEYKSHVSSIGWQSWKKDGEISGTTGQGKAIEAVQLKLSGANSVNHYICYRVYAAGLGWLGWARDGEIAGTTGMKCNVEAIEIRVMNKDDALPGSSENHYIPALWEINTQQIQESTSVAISAESIGKIVKENRATSLEITANMNYNGKAVRTVKVEKSVKDILENGFVMDFKDYGRFSVNAKFKKNGNVVNSSNTTVDITADEYNLAPISATSPVTLFSLSLWDITNGANGNKIPTIVMLTRPSAYDWNSLPEGVYGTPYLTNVQKWDLDTYAAYVKMLYEISPNAKFNMYLNDIDVDIIHQIIYANKIPQNQYALTLLSDGSATYNLFNEEYKGTNPQSAHNNLVKDWNSAKDYAYKNGKAKDGWSRHKHMSSFYAVVTSEANVQWWVIRTNLFKSGDNNVFADKAAQKATRKNVSSMLTDLQNKGNETVEEFKNLYNFNDEYFKEAENQGKKAMMILGTYVNLEKSFEDYTNLTKLYYGDDYVYYYKGHPNTPTGMWPEKQKQLDELEVIDVDSSIAAELILFFNSEISLSGYGTSTFNSASDDMACGLYNTTKKSALSGASGVDYSGIDWFASEIDTNSKYAALCAKGTTCYLVEFSDEILKQDDYEFAIYNANSDLLTYYKNVNGKYTAVKKQGGEKKLTYSAHVAKDGWQASVAEGNKAGTTGQAKAVEAMKVRLNTDEYRGSIEYRAHVAKKGWQNWKKDGQIAGTTGESLAMEAVQLKLTGEIAEHYDIYYRVHSQTYGWLGWAKNGEIAGTTDYGKRIEAFEIRLVEKGGKAPGRTEKHYIYPQGVFYQSHVQTYGWQNWQENGAISGTSGKAKRLEAIKVKLRNIKLSGNIEYQSHVQTYGWEKTWKKNGQLSGTSGKAKRLEAVKIRLTGELKNKYDIYYRVHSQTYGWLGWAKNGEAAGTEGFAKRLEAIQIVLVEKGGKAPENTEKAFVKK</sequence>
<dbReference type="OrthoDB" id="177750at2"/>
<evidence type="ECO:0000256" key="2">
    <source>
        <dbReference type="SAM" id="SignalP"/>
    </source>
</evidence>
<dbReference type="SMART" id="SM00728">
    <property type="entry name" value="ChW"/>
    <property type="match status" value="9"/>
</dbReference>
<feature type="signal peptide" evidence="2">
    <location>
        <begin position="1"/>
        <end position="25"/>
    </location>
</feature>
<feature type="compositionally biased region" description="Polar residues" evidence="1">
    <location>
        <begin position="41"/>
        <end position="54"/>
    </location>
</feature>
<name>A0A173RUJ4_9FIRM</name>
<gene>
    <name evidence="3" type="ORF">ERS852573_00672</name>
</gene>
<feature type="region of interest" description="Disordered" evidence="1">
    <location>
        <begin position="41"/>
        <end position="99"/>
    </location>
</feature>
<dbReference type="Pfam" id="PF07538">
    <property type="entry name" value="ChW"/>
    <property type="match status" value="9"/>
</dbReference>
<dbReference type="RefSeq" id="WP_055213680.1">
    <property type="nucleotide sequence ID" value="NZ_CYXO01000003.1"/>
</dbReference>
<protein>
    <submittedName>
        <fullName evidence="3">Clostridial hydrophobic W</fullName>
    </submittedName>
</protein>
<feature type="compositionally biased region" description="Basic and acidic residues" evidence="1">
    <location>
        <begin position="71"/>
        <end position="82"/>
    </location>
</feature>
<dbReference type="Proteomes" id="UP000095597">
    <property type="component" value="Unassembled WGS sequence"/>
</dbReference>
<dbReference type="InterPro" id="IPR006637">
    <property type="entry name" value="ChW"/>
</dbReference>
<dbReference type="Gene3D" id="3.40.50.11110">
    <property type="entry name" value="Sialyltransferase, C-terminal GT-B Rossman nucleotide-binding domain"/>
    <property type="match status" value="1"/>
</dbReference>
<accession>A0A173RUJ4</accession>
<reference evidence="3 4" key="1">
    <citation type="submission" date="2015-09" db="EMBL/GenBank/DDBJ databases">
        <authorList>
            <consortium name="Pathogen Informatics"/>
        </authorList>
    </citation>
    <scope>NUCLEOTIDE SEQUENCE [LARGE SCALE GENOMIC DNA]</scope>
    <source>
        <strain evidence="3 4">2789STDY5834961</strain>
    </source>
</reference>
<evidence type="ECO:0000313" key="4">
    <source>
        <dbReference type="Proteomes" id="UP000095597"/>
    </source>
</evidence>
<proteinExistence type="predicted"/>
<organism evidence="3 4">
    <name type="scientific">Dorea longicatena</name>
    <dbReference type="NCBI Taxonomy" id="88431"/>
    <lineage>
        <taxon>Bacteria</taxon>
        <taxon>Bacillati</taxon>
        <taxon>Bacillota</taxon>
        <taxon>Clostridia</taxon>
        <taxon>Lachnospirales</taxon>
        <taxon>Lachnospiraceae</taxon>
        <taxon>Dorea</taxon>
    </lineage>
</organism>
<feature type="compositionally biased region" description="Acidic residues" evidence="1">
    <location>
        <begin position="61"/>
        <end position="70"/>
    </location>
</feature>
<evidence type="ECO:0000313" key="3">
    <source>
        <dbReference type="EMBL" id="CUM81804.1"/>
    </source>
</evidence>
<evidence type="ECO:0000256" key="1">
    <source>
        <dbReference type="SAM" id="MobiDB-lite"/>
    </source>
</evidence>